<proteinExistence type="predicted"/>
<keyword evidence="2" id="KW-0732">Signal</keyword>
<dbReference type="AlphaFoldDB" id="A0A1X6NK50"/>
<evidence type="ECO:0000256" key="1">
    <source>
        <dbReference type="SAM" id="MobiDB-lite"/>
    </source>
</evidence>
<evidence type="ECO:0000256" key="2">
    <source>
        <dbReference type="SAM" id="SignalP"/>
    </source>
</evidence>
<dbReference type="Proteomes" id="UP000218209">
    <property type="component" value="Unassembled WGS sequence"/>
</dbReference>
<protein>
    <submittedName>
        <fullName evidence="3">Uncharacterized protein</fullName>
    </submittedName>
</protein>
<keyword evidence="4" id="KW-1185">Reference proteome</keyword>
<feature type="non-terminal residue" evidence="3">
    <location>
        <position position="908"/>
    </location>
</feature>
<feature type="non-terminal residue" evidence="3">
    <location>
        <position position="1"/>
    </location>
</feature>
<sequence length="908" mass="92706">VPRPGAPLAPPPGALVCARLRSLVLLGLAVPRGGPPSPPACALRAPPRGCPPRGRAGLAPSAALAVRLPFCRRWGVPCLACPCAPGPPPLLPRGARRLPPSAASPAPFPRAGAACRAPGRPWRRPPVRSFALVCARWSSLGWPCPAAGPLPRPPVPCARPRAAALPAAAPALPPLPPWLSVCPSAAGGACPAWRARALRARPPCSRAAPAGCPRLAASPAPFPRAGAACRAPGRPWRRPRCARLRSFALVGPPWAGRAPRRAPFPARLCPARAPARLPSPRPRRPCPLCRPGCPSALLPPVGRALPGVPVRSGPAPPCSRAAPAGCPRLAASPAPFPRAGAACRAPGRPWRRPPVRSFALVCARWSSLGWPCPAAGPLPRPPVPCARPRAAALPAAAPALPPLPPWLSVCPSAAGGACPAWRARALRARPPCSRAAPAGCPRLLPPPRPSRALARRAAPRGAPGAAPGALVCARLRSLVLLGLAVPRGGPPSPPACALRAPPRGCPPRGRAGLAPLPPWLSVCPSAAGGACPAWRARALRARPPCSRAAPAGCPRLLPPPRPSRALARRAAPRGAPGAAPGALVCARLRSLVLLGLAVPRGGPPSPPACALRAPPRGCPPRGRAGLAPLPPWLSVCPSAAGGACPAWRARALRARPPCSRAAPAGCPRLLPPPRPSRALARRAAPRGAPGAAPRCARLRSFALVGPPWAGRAPRRAPFPARLCPARAPARLPSPRPRRPCPLCRPGCPSALLPPVGRALPGVPVRSGPAPLAPARRPPAAPSAASPAPFPRAGAACRAPGRPWRRPRCARLRSFALVGPPWAGRAPRRAPFPARLCPARAPARLPSPRPRRPCPLCRPGCPSALLPPVGRALPGVPVRSGPAPPCSRAAPAGCPRLAASPAPFPRAGA</sequence>
<name>A0A1X6NK50_PORUM</name>
<dbReference type="EMBL" id="KV919936">
    <property type="protein sequence ID" value="OSX68942.1"/>
    <property type="molecule type" value="Genomic_DNA"/>
</dbReference>
<organism evidence="3 4">
    <name type="scientific">Porphyra umbilicalis</name>
    <name type="common">Purple laver</name>
    <name type="synonym">Red alga</name>
    <dbReference type="NCBI Taxonomy" id="2786"/>
    <lineage>
        <taxon>Eukaryota</taxon>
        <taxon>Rhodophyta</taxon>
        <taxon>Bangiophyceae</taxon>
        <taxon>Bangiales</taxon>
        <taxon>Bangiaceae</taxon>
        <taxon>Porphyra</taxon>
    </lineage>
</organism>
<gene>
    <name evidence="3" type="ORF">BU14_2062s0001</name>
</gene>
<feature type="chain" id="PRO_5013140830" evidence="2">
    <location>
        <begin position="30"/>
        <end position="908"/>
    </location>
</feature>
<evidence type="ECO:0000313" key="4">
    <source>
        <dbReference type="Proteomes" id="UP000218209"/>
    </source>
</evidence>
<feature type="signal peptide" evidence="2">
    <location>
        <begin position="1"/>
        <end position="29"/>
    </location>
</feature>
<evidence type="ECO:0000313" key="3">
    <source>
        <dbReference type="EMBL" id="OSX68942.1"/>
    </source>
</evidence>
<accession>A0A1X6NK50</accession>
<feature type="compositionally biased region" description="Low complexity" evidence="1">
    <location>
        <begin position="781"/>
        <end position="798"/>
    </location>
</feature>
<feature type="region of interest" description="Disordered" evidence="1">
    <location>
        <begin position="766"/>
        <end position="798"/>
    </location>
</feature>
<reference evidence="3 4" key="1">
    <citation type="submission" date="2017-03" db="EMBL/GenBank/DDBJ databases">
        <title>WGS assembly of Porphyra umbilicalis.</title>
        <authorList>
            <person name="Brawley S.H."/>
            <person name="Blouin N.A."/>
            <person name="Ficko-Blean E."/>
            <person name="Wheeler G.L."/>
            <person name="Lohr M."/>
            <person name="Goodson H.V."/>
            <person name="Jenkins J.W."/>
            <person name="Blaby-Haas C.E."/>
            <person name="Helliwell K.E."/>
            <person name="Chan C."/>
            <person name="Marriage T."/>
            <person name="Bhattacharya D."/>
            <person name="Klein A.S."/>
            <person name="Badis Y."/>
            <person name="Brodie J."/>
            <person name="Cao Y."/>
            <person name="Collen J."/>
            <person name="Dittami S.M."/>
            <person name="Gachon C.M."/>
            <person name="Green B.R."/>
            <person name="Karpowicz S."/>
            <person name="Kim J.W."/>
            <person name="Kudahl U."/>
            <person name="Lin S."/>
            <person name="Michel G."/>
            <person name="Mittag M."/>
            <person name="Olson B.J."/>
            <person name="Pangilinan J."/>
            <person name="Peng Y."/>
            <person name="Qiu H."/>
            <person name="Shu S."/>
            <person name="Singer J.T."/>
            <person name="Smith A.G."/>
            <person name="Sprecher B.N."/>
            <person name="Wagner V."/>
            <person name="Wang W."/>
            <person name="Wang Z.-Y."/>
            <person name="Yan J."/>
            <person name="Yarish C."/>
            <person name="Zoeuner-Riek S."/>
            <person name="Zhuang Y."/>
            <person name="Zou Y."/>
            <person name="Lindquist E.A."/>
            <person name="Grimwood J."/>
            <person name="Barry K."/>
            <person name="Rokhsar D.S."/>
            <person name="Schmutz J."/>
            <person name="Stiller J.W."/>
            <person name="Grossman A.R."/>
            <person name="Prochnik S.E."/>
        </authorList>
    </citation>
    <scope>NUCLEOTIDE SEQUENCE [LARGE SCALE GENOMIC DNA]</scope>
    <source>
        <strain evidence="3">4086291</strain>
    </source>
</reference>